<dbReference type="EMBL" id="CM009294">
    <property type="protein sequence ID" value="PNT38055.1"/>
    <property type="molecule type" value="Genomic_DNA"/>
</dbReference>
<protein>
    <submittedName>
        <fullName evidence="1">Uncharacterized protein</fullName>
    </submittedName>
</protein>
<accession>A0A2K2AKJ5</accession>
<proteinExistence type="predicted"/>
<organism evidence="1 2">
    <name type="scientific">Populus trichocarpa</name>
    <name type="common">Western balsam poplar</name>
    <name type="synonym">Populus balsamifera subsp. trichocarpa</name>
    <dbReference type="NCBI Taxonomy" id="3694"/>
    <lineage>
        <taxon>Eukaryota</taxon>
        <taxon>Viridiplantae</taxon>
        <taxon>Streptophyta</taxon>
        <taxon>Embryophyta</taxon>
        <taxon>Tracheophyta</taxon>
        <taxon>Spermatophyta</taxon>
        <taxon>Magnoliopsida</taxon>
        <taxon>eudicotyledons</taxon>
        <taxon>Gunneridae</taxon>
        <taxon>Pentapetalae</taxon>
        <taxon>rosids</taxon>
        <taxon>fabids</taxon>
        <taxon>Malpighiales</taxon>
        <taxon>Salicaceae</taxon>
        <taxon>Saliceae</taxon>
        <taxon>Populus</taxon>
    </lineage>
</organism>
<gene>
    <name evidence="1" type="ORF">POPTR_005G220300</name>
</gene>
<dbReference type="AlphaFoldDB" id="A0A2K2AKJ5"/>
<reference evidence="1 2" key="1">
    <citation type="journal article" date="2006" name="Science">
        <title>The genome of black cottonwood, Populus trichocarpa (Torr. &amp; Gray).</title>
        <authorList>
            <person name="Tuskan G.A."/>
            <person name="Difazio S."/>
            <person name="Jansson S."/>
            <person name="Bohlmann J."/>
            <person name="Grigoriev I."/>
            <person name="Hellsten U."/>
            <person name="Putnam N."/>
            <person name="Ralph S."/>
            <person name="Rombauts S."/>
            <person name="Salamov A."/>
            <person name="Schein J."/>
            <person name="Sterck L."/>
            <person name="Aerts A."/>
            <person name="Bhalerao R.R."/>
            <person name="Bhalerao R.P."/>
            <person name="Blaudez D."/>
            <person name="Boerjan W."/>
            <person name="Brun A."/>
            <person name="Brunner A."/>
            <person name="Busov V."/>
            <person name="Campbell M."/>
            <person name="Carlson J."/>
            <person name="Chalot M."/>
            <person name="Chapman J."/>
            <person name="Chen G.L."/>
            <person name="Cooper D."/>
            <person name="Coutinho P.M."/>
            <person name="Couturier J."/>
            <person name="Covert S."/>
            <person name="Cronk Q."/>
            <person name="Cunningham R."/>
            <person name="Davis J."/>
            <person name="Degroeve S."/>
            <person name="Dejardin A."/>
            <person name="Depamphilis C."/>
            <person name="Detter J."/>
            <person name="Dirks B."/>
            <person name="Dubchak I."/>
            <person name="Duplessis S."/>
            <person name="Ehlting J."/>
            <person name="Ellis B."/>
            <person name="Gendler K."/>
            <person name="Goodstein D."/>
            <person name="Gribskov M."/>
            <person name="Grimwood J."/>
            <person name="Groover A."/>
            <person name="Gunter L."/>
            <person name="Hamberger B."/>
            <person name="Heinze B."/>
            <person name="Helariutta Y."/>
            <person name="Henrissat B."/>
            <person name="Holligan D."/>
            <person name="Holt R."/>
            <person name="Huang W."/>
            <person name="Islam-Faridi N."/>
            <person name="Jones S."/>
            <person name="Jones-Rhoades M."/>
            <person name="Jorgensen R."/>
            <person name="Joshi C."/>
            <person name="Kangasjarvi J."/>
            <person name="Karlsson J."/>
            <person name="Kelleher C."/>
            <person name="Kirkpatrick R."/>
            <person name="Kirst M."/>
            <person name="Kohler A."/>
            <person name="Kalluri U."/>
            <person name="Larimer F."/>
            <person name="Leebens-Mack J."/>
            <person name="Leple J.C."/>
            <person name="Locascio P."/>
            <person name="Lou Y."/>
            <person name="Lucas S."/>
            <person name="Martin F."/>
            <person name="Montanini B."/>
            <person name="Napoli C."/>
            <person name="Nelson D.R."/>
            <person name="Nelson C."/>
            <person name="Nieminen K."/>
            <person name="Nilsson O."/>
            <person name="Pereda V."/>
            <person name="Peter G."/>
            <person name="Philippe R."/>
            <person name="Pilate G."/>
            <person name="Poliakov A."/>
            <person name="Razumovskaya J."/>
            <person name="Richardson P."/>
            <person name="Rinaldi C."/>
            <person name="Ritland K."/>
            <person name="Rouze P."/>
            <person name="Ryaboy D."/>
            <person name="Schmutz J."/>
            <person name="Schrader J."/>
            <person name="Segerman B."/>
            <person name="Shin H."/>
            <person name="Siddiqui A."/>
            <person name="Sterky F."/>
            <person name="Terry A."/>
            <person name="Tsai C.J."/>
            <person name="Uberbacher E."/>
            <person name="Unneberg P."/>
            <person name="Vahala J."/>
            <person name="Wall K."/>
            <person name="Wessler S."/>
            <person name="Yang G."/>
            <person name="Yin T."/>
            <person name="Douglas C."/>
            <person name="Marra M."/>
            <person name="Sandberg G."/>
            <person name="Van de Peer Y."/>
            <person name="Rokhsar D."/>
        </authorList>
    </citation>
    <scope>NUCLEOTIDE SEQUENCE [LARGE SCALE GENOMIC DNA]</scope>
    <source>
        <strain evidence="2">cv. Nisqually</strain>
    </source>
</reference>
<name>A0A2K2AKJ5_POPTR</name>
<keyword evidence="2" id="KW-1185">Reference proteome</keyword>
<dbReference type="InParanoid" id="A0A2K2AKJ5"/>
<dbReference type="Proteomes" id="UP000006729">
    <property type="component" value="Chromosome 5"/>
</dbReference>
<evidence type="ECO:0000313" key="2">
    <source>
        <dbReference type="Proteomes" id="UP000006729"/>
    </source>
</evidence>
<evidence type="ECO:0000313" key="1">
    <source>
        <dbReference type="EMBL" id="PNT38055.1"/>
    </source>
</evidence>
<sequence>MVNIGAPREPKQNGETSSSTYYHYIHRSLYHRPQATSSWNSPSVTKHARKYANARTFFLKSFHFIIDLGRNFDNLQSLELSVFLALTKTYYGAREINLFYRE</sequence>